<protein>
    <recommendedName>
        <fullName evidence="7">50S ribosomal protein L20</fullName>
    </recommendedName>
</protein>
<evidence type="ECO:0008006" key="7">
    <source>
        <dbReference type="Google" id="ProtNLM"/>
    </source>
</evidence>
<dbReference type="CDD" id="cd07026">
    <property type="entry name" value="Ribosomal_L20"/>
    <property type="match status" value="1"/>
</dbReference>
<dbReference type="Gene3D" id="1.20.5.1450">
    <property type="match status" value="1"/>
</dbReference>
<dbReference type="PROSITE" id="PS00937">
    <property type="entry name" value="RIBOSOMAL_L20"/>
    <property type="match status" value="1"/>
</dbReference>
<dbReference type="InterPro" id="IPR005813">
    <property type="entry name" value="Ribosomal_bL20"/>
</dbReference>
<dbReference type="GO" id="GO:0019843">
    <property type="term" value="F:rRNA binding"/>
    <property type="evidence" value="ECO:0007669"/>
    <property type="project" value="UniProtKB-KW"/>
</dbReference>
<dbReference type="PANTHER" id="PTHR10986">
    <property type="entry name" value="39S RIBOSOMAL PROTEIN L20"/>
    <property type="match status" value="1"/>
</dbReference>
<keyword evidence="4" id="KW-0689">Ribosomal protein</keyword>
<evidence type="ECO:0000256" key="2">
    <source>
        <dbReference type="ARBA" id="ARBA00022730"/>
    </source>
</evidence>
<evidence type="ECO:0000256" key="5">
    <source>
        <dbReference type="ARBA" id="ARBA00023274"/>
    </source>
</evidence>
<evidence type="ECO:0000313" key="6">
    <source>
        <dbReference type="EMBL" id="SUZ54942.1"/>
    </source>
</evidence>
<dbReference type="SUPFAM" id="SSF74731">
    <property type="entry name" value="Ribosomal protein L20"/>
    <property type="match status" value="1"/>
</dbReference>
<evidence type="ECO:0000256" key="4">
    <source>
        <dbReference type="ARBA" id="ARBA00022980"/>
    </source>
</evidence>
<dbReference type="FunFam" id="1.10.1900.20:FF:000001">
    <property type="entry name" value="50S ribosomal protein L20"/>
    <property type="match status" value="1"/>
</dbReference>
<keyword evidence="3" id="KW-0694">RNA-binding</keyword>
<dbReference type="AlphaFoldDB" id="A0A381NJZ5"/>
<dbReference type="InterPro" id="IPR049946">
    <property type="entry name" value="RIBOSOMAL_L20_CS"/>
</dbReference>
<keyword evidence="2" id="KW-0699">rRNA-binding</keyword>
<comment type="similarity">
    <text evidence="1">Belongs to the bacterial ribosomal protein bL20 family.</text>
</comment>
<dbReference type="PRINTS" id="PR00062">
    <property type="entry name" value="RIBOSOMALL20"/>
</dbReference>
<proteinExistence type="inferred from homology"/>
<dbReference type="GO" id="GO:0006412">
    <property type="term" value="P:translation"/>
    <property type="evidence" value="ECO:0007669"/>
    <property type="project" value="InterPro"/>
</dbReference>
<dbReference type="Gene3D" id="1.10.1900.20">
    <property type="entry name" value="Ribosomal protein L20"/>
    <property type="match status" value="1"/>
</dbReference>
<dbReference type="EMBL" id="UINC01000418">
    <property type="protein sequence ID" value="SUZ54942.1"/>
    <property type="molecule type" value="Genomic_DNA"/>
</dbReference>
<evidence type="ECO:0000256" key="3">
    <source>
        <dbReference type="ARBA" id="ARBA00022884"/>
    </source>
</evidence>
<dbReference type="InterPro" id="IPR035566">
    <property type="entry name" value="Ribosomal_protein_bL20_C"/>
</dbReference>
<dbReference type="GO" id="GO:1990904">
    <property type="term" value="C:ribonucleoprotein complex"/>
    <property type="evidence" value="ECO:0007669"/>
    <property type="project" value="UniProtKB-KW"/>
</dbReference>
<reference evidence="6" key="1">
    <citation type="submission" date="2018-05" db="EMBL/GenBank/DDBJ databases">
        <authorList>
            <person name="Lanie J.A."/>
            <person name="Ng W.-L."/>
            <person name="Kazmierczak K.M."/>
            <person name="Andrzejewski T.M."/>
            <person name="Davidsen T.M."/>
            <person name="Wayne K.J."/>
            <person name="Tettelin H."/>
            <person name="Glass J.I."/>
            <person name="Rusch D."/>
            <person name="Podicherti R."/>
            <person name="Tsui H.-C.T."/>
            <person name="Winkler M.E."/>
        </authorList>
    </citation>
    <scope>NUCLEOTIDE SEQUENCE</scope>
</reference>
<dbReference type="GO" id="GO:0003735">
    <property type="term" value="F:structural constituent of ribosome"/>
    <property type="evidence" value="ECO:0007669"/>
    <property type="project" value="InterPro"/>
</dbReference>
<name>A0A381NJZ5_9ZZZZ</name>
<evidence type="ECO:0000256" key="1">
    <source>
        <dbReference type="ARBA" id="ARBA00007698"/>
    </source>
</evidence>
<dbReference type="Pfam" id="PF00453">
    <property type="entry name" value="Ribosomal_L20"/>
    <property type="match status" value="1"/>
</dbReference>
<organism evidence="6">
    <name type="scientific">marine metagenome</name>
    <dbReference type="NCBI Taxonomy" id="408172"/>
    <lineage>
        <taxon>unclassified sequences</taxon>
        <taxon>metagenomes</taxon>
        <taxon>ecological metagenomes</taxon>
    </lineage>
</organism>
<dbReference type="NCBIfam" id="TIGR01032">
    <property type="entry name" value="rplT_bact"/>
    <property type="match status" value="1"/>
</dbReference>
<dbReference type="GO" id="GO:0005840">
    <property type="term" value="C:ribosome"/>
    <property type="evidence" value="ECO:0007669"/>
    <property type="project" value="UniProtKB-KW"/>
</dbReference>
<sequence>MTKGHQGVRHRLFRRANESMLHAQQYAFDHRRQKKGEMRRLWNIRINAAARANGISYSKLIHGLNLAGIEINRKMLSELAVTDEQAFAEIVHHAQSALEAAA</sequence>
<keyword evidence="5" id="KW-0687">Ribonucleoprotein</keyword>
<gene>
    <name evidence="6" type="ORF">METZ01_LOCUS7796</name>
</gene>
<accession>A0A381NJZ5</accession>